<dbReference type="EMBL" id="BOOO01000053">
    <property type="protein sequence ID" value="GII34615.1"/>
    <property type="molecule type" value="Genomic_DNA"/>
</dbReference>
<dbReference type="Proteomes" id="UP000650628">
    <property type="component" value="Unassembled WGS sequence"/>
</dbReference>
<protein>
    <submittedName>
        <fullName evidence="1">Uncharacterized protein</fullName>
    </submittedName>
</protein>
<gene>
    <name evidence="1" type="ORF">Pmi06nite_80570</name>
</gene>
<proteinExistence type="predicted"/>
<reference evidence="1 2" key="1">
    <citation type="submission" date="2021-01" db="EMBL/GenBank/DDBJ databases">
        <title>Whole genome shotgun sequence of Planotetraspora mira NBRC 15435.</title>
        <authorList>
            <person name="Komaki H."/>
            <person name="Tamura T."/>
        </authorList>
    </citation>
    <scope>NUCLEOTIDE SEQUENCE [LARGE SCALE GENOMIC DNA]</scope>
    <source>
        <strain evidence="1 2">NBRC 15435</strain>
    </source>
</reference>
<name>A0A8J3TXM9_9ACTN</name>
<evidence type="ECO:0000313" key="1">
    <source>
        <dbReference type="EMBL" id="GII34615.1"/>
    </source>
</evidence>
<dbReference type="AlphaFoldDB" id="A0A8J3TXM9"/>
<comment type="caution">
    <text evidence="1">The sequence shown here is derived from an EMBL/GenBank/DDBJ whole genome shotgun (WGS) entry which is preliminary data.</text>
</comment>
<sequence>MIGDTYANLKEHQGSGGAALEAAQNAFIVIAASMELAEETGPPELHASYALLHQEALDGLAELSPRANASIPTANRAGGVPELEQISSLGGLLCEVLLTAAERHTDVDQRLALLNAAARAAQIRDLLAP</sequence>
<accession>A0A8J3TXM9</accession>
<keyword evidence="2" id="KW-1185">Reference proteome</keyword>
<organism evidence="1 2">
    <name type="scientific">Planotetraspora mira</name>
    <dbReference type="NCBI Taxonomy" id="58121"/>
    <lineage>
        <taxon>Bacteria</taxon>
        <taxon>Bacillati</taxon>
        <taxon>Actinomycetota</taxon>
        <taxon>Actinomycetes</taxon>
        <taxon>Streptosporangiales</taxon>
        <taxon>Streptosporangiaceae</taxon>
        <taxon>Planotetraspora</taxon>
    </lineage>
</organism>
<evidence type="ECO:0000313" key="2">
    <source>
        <dbReference type="Proteomes" id="UP000650628"/>
    </source>
</evidence>
<dbReference type="RefSeq" id="WP_203958403.1">
    <property type="nucleotide sequence ID" value="NZ_BOOO01000053.1"/>
</dbReference>